<protein>
    <submittedName>
        <fullName evidence="2">Uncharacterized protein</fullName>
    </submittedName>
</protein>
<dbReference type="OrthoDB" id="3232670at2759"/>
<organism evidence="2 3">
    <name type="scientific">Coprinellus micaceus</name>
    <name type="common">Glistening ink-cap mushroom</name>
    <name type="synonym">Coprinus micaceus</name>
    <dbReference type="NCBI Taxonomy" id="71717"/>
    <lineage>
        <taxon>Eukaryota</taxon>
        <taxon>Fungi</taxon>
        <taxon>Dikarya</taxon>
        <taxon>Basidiomycota</taxon>
        <taxon>Agaricomycotina</taxon>
        <taxon>Agaricomycetes</taxon>
        <taxon>Agaricomycetidae</taxon>
        <taxon>Agaricales</taxon>
        <taxon>Agaricineae</taxon>
        <taxon>Psathyrellaceae</taxon>
        <taxon>Coprinellus</taxon>
    </lineage>
</organism>
<dbReference type="EMBL" id="QPFP01000211">
    <property type="protein sequence ID" value="TEB19023.1"/>
    <property type="molecule type" value="Genomic_DNA"/>
</dbReference>
<feature type="region of interest" description="Disordered" evidence="1">
    <location>
        <begin position="281"/>
        <end position="322"/>
    </location>
</feature>
<proteinExistence type="predicted"/>
<keyword evidence="3" id="KW-1185">Reference proteome</keyword>
<feature type="compositionally biased region" description="Low complexity" evidence="1">
    <location>
        <begin position="62"/>
        <end position="74"/>
    </location>
</feature>
<feature type="region of interest" description="Disordered" evidence="1">
    <location>
        <begin position="514"/>
        <end position="550"/>
    </location>
</feature>
<feature type="compositionally biased region" description="Polar residues" evidence="1">
    <location>
        <begin position="518"/>
        <end position="539"/>
    </location>
</feature>
<feature type="compositionally biased region" description="Basic and acidic residues" evidence="1">
    <location>
        <begin position="1"/>
        <end position="10"/>
    </location>
</feature>
<feature type="compositionally biased region" description="Pro residues" evidence="1">
    <location>
        <begin position="47"/>
        <end position="61"/>
    </location>
</feature>
<feature type="region of interest" description="Disordered" evidence="1">
    <location>
        <begin position="425"/>
        <end position="471"/>
    </location>
</feature>
<name>A0A4Y7SBK9_COPMI</name>
<evidence type="ECO:0000313" key="3">
    <source>
        <dbReference type="Proteomes" id="UP000298030"/>
    </source>
</evidence>
<feature type="region of interest" description="Disordered" evidence="1">
    <location>
        <begin position="593"/>
        <end position="619"/>
    </location>
</feature>
<feature type="compositionally biased region" description="Low complexity" evidence="1">
    <location>
        <begin position="237"/>
        <end position="254"/>
    </location>
</feature>
<reference evidence="2 3" key="1">
    <citation type="journal article" date="2019" name="Nat. Ecol. Evol.">
        <title>Megaphylogeny resolves global patterns of mushroom evolution.</title>
        <authorList>
            <person name="Varga T."/>
            <person name="Krizsan K."/>
            <person name="Foldi C."/>
            <person name="Dima B."/>
            <person name="Sanchez-Garcia M."/>
            <person name="Sanchez-Ramirez S."/>
            <person name="Szollosi G.J."/>
            <person name="Szarkandi J.G."/>
            <person name="Papp V."/>
            <person name="Albert L."/>
            <person name="Andreopoulos W."/>
            <person name="Angelini C."/>
            <person name="Antonin V."/>
            <person name="Barry K.W."/>
            <person name="Bougher N.L."/>
            <person name="Buchanan P."/>
            <person name="Buyck B."/>
            <person name="Bense V."/>
            <person name="Catcheside P."/>
            <person name="Chovatia M."/>
            <person name="Cooper J."/>
            <person name="Damon W."/>
            <person name="Desjardin D."/>
            <person name="Finy P."/>
            <person name="Geml J."/>
            <person name="Haridas S."/>
            <person name="Hughes K."/>
            <person name="Justo A."/>
            <person name="Karasinski D."/>
            <person name="Kautmanova I."/>
            <person name="Kiss B."/>
            <person name="Kocsube S."/>
            <person name="Kotiranta H."/>
            <person name="LaButti K.M."/>
            <person name="Lechner B.E."/>
            <person name="Liimatainen K."/>
            <person name="Lipzen A."/>
            <person name="Lukacs Z."/>
            <person name="Mihaltcheva S."/>
            <person name="Morgado L.N."/>
            <person name="Niskanen T."/>
            <person name="Noordeloos M.E."/>
            <person name="Ohm R.A."/>
            <person name="Ortiz-Santana B."/>
            <person name="Ovrebo C."/>
            <person name="Racz N."/>
            <person name="Riley R."/>
            <person name="Savchenko A."/>
            <person name="Shiryaev A."/>
            <person name="Soop K."/>
            <person name="Spirin V."/>
            <person name="Szebenyi C."/>
            <person name="Tomsovsky M."/>
            <person name="Tulloss R.E."/>
            <person name="Uehling J."/>
            <person name="Grigoriev I.V."/>
            <person name="Vagvolgyi C."/>
            <person name="Papp T."/>
            <person name="Martin F.M."/>
            <person name="Miettinen O."/>
            <person name="Hibbett D.S."/>
            <person name="Nagy L.G."/>
        </authorList>
    </citation>
    <scope>NUCLEOTIDE SEQUENCE [LARGE SCALE GENOMIC DNA]</scope>
    <source>
        <strain evidence="2 3">FP101781</strain>
    </source>
</reference>
<gene>
    <name evidence="2" type="ORF">FA13DRAFT_507053</name>
</gene>
<feature type="region of interest" description="Disordered" evidence="1">
    <location>
        <begin position="230"/>
        <end position="268"/>
    </location>
</feature>
<dbReference type="Proteomes" id="UP000298030">
    <property type="component" value="Unassembled WGS sequence"/>
</dbReference>
<dbReference type="AlphaFoldDB" id="A0A4Y7SBK9"/>
<feature type="compositionally biased region" description="Basic and acidic residues" evidence="1">
    <location>
        <begin position="433"/>
        <end position="446"/>
    </location>
</feature>
<feature type="region of interest" description="Disordered" evidence="1">
    <location>
        <begin position="1"/>
        <end position="120"/>
    </location>
</feature>
<comment type="caution">
    <text evidence="2">The sequence shown here is derived from an EMBL/GenBank/DDBJ whole genome shotgun (WGS) entry which is preliminary data.</text>
</comment>
<accession>A0A4Y7SBK9</accession>
<sequence>MSTPKEDYRPRTRRGPPGFHMPTAHSPIQRPDPGFSESPIEPINLVIPPPPRSPAPQPPSPASFYSASSSPHSDPGYDSDSTSTVEAKAEDNDDAGFDSDDALSLPAFYQNPHASHSDETLGTIGSIGSIGTVGTMGTMDTMGAALRSLGPAQRPTIRGIRSRVASMDKNGGVVMTERRTSNVASGVVNGPRLMPKMKAKPMQAQGYALLDDSREKEKHLDVKTMTVLRPKDRRSLETPSSLSLSTNLLGLPSSQASPTTNVGSRRPLSSAVAAHKALVGGGEDVHGSLPTKVSIPASNTQPPPRPPRRVHRVPPPLVLQPPSSKNLEAQLAITPKSSTSFRFPPPPTPLSPALSFMSSMSALSTVSTIAAVMLNRPKSKQPRISEKELRRRRFLKLTKTLGDDVPPELVSVKAAAPRRSRTISFGARGKFGGSRDERGAGKRDSMVENAKGSSRMRKKRKDSFDGRRTAGARHSIAVSPLEANFPSIPEGYDRYDEPLSPISPNVLRKYPSIRRRSTSNPNGRPISETFSRTSVNPTPVLSPEPGEHEPPVVTPYFEDHPFRLVVEESSPTPAPTVPRFVDADGKAAPTQIRKVTGSGPRAATQVNEEADDGGRSSSYSMNNPWMRTSLALPLSYDTPFIEYALPCGVDRKVAEGRLGAGHHRRMSSLDAISPRRISALEPLTDDTQIQYRSSRDVGGDAADTFGGRFSAIGGLRRSNGTYLDVPQEVDGDDGEWENVENGIYRKERRQGWSGEWNQPHIQTVIEKLRQL</sequence>
<evidence type="ECO:0000256" key="1">
    <source>
        <dbReference type="SAM" id="MobiDB-lite"/>
    </source>
</evidence>
<evidence type="ECO:0000313" key="2">
    <source>
        <dbReference type="EMBL" id="TEB19023.1"/>
    </source>
</evidence>
<feature type="compositionally biased region" description="Acidic residues" evidence="1">
    <location>
        <begin position="91"/>
        <end position="101"/>
    </location>
</feature>